<evidence type="ECO:0000313" key="1">
    <source>
        <dbReference type="EMBL" id="KCW61160.1"/>
    </source>
</evidence>
<proteinExistence type="predicted"/>
<organism evidence="1">
    <name type="scientific">Eucalyptus grandis</name>
    <name type="common">Flooded gum</name>
    <dbReference type="NCBI Taxonomy" id="71139"/>
    <lineage>
        <taxon>Eukaryota</taxon>
        <taxon>Viridiplantae</taxon>
        <taxon>Streptophyta</taxon>
        <taxon>Embryophyta</taxon>
        <taxon>Tracheophyta</taxon>
        <taxon>Spermatophyta</taxon>
        <taxon>Magnoliopsida</taxon>
        <taxon>eudicotyledons</taxon>
        <taxon>Gunneridae</taxon>
        <taxon>Pentapetalae</taxon>
        <taxon>rosids</taxon>
        <taxon>malvids</taxon>
        <taxon>Myrtales</taxon>
        <taxon>Myrtaceae</taxon>
        <taxon>Myrtoideae</taxon>
        <taxon>Eucalypteae</taxon>
        <taxon>Eucalyptus</taxon>
    </lineage>
</organism>
<dbReference type="Gramene" id="KCW61160">
    <property type="protein sequence ID" value="KCW61160"/>
    <property type="gene ID" value="EUGRSUZ_H03929"/>
</dbReference>
<sequence>MMGSVNGSGQASVLSHDTSITHPRLGINRRPNRGYSFRGLMQRITLHNHIFWWISRHAGLDRFTLIH</sequence>
<dbReference type="EMBL" id="KK198760">
    <property type="protein sequence ID" value="KCW61160.1"/>
    <property type="molecule type" value="Genomic_DNA"/>
</dbReference>
<protein>
    <submittedName>
        <fullName evidence="1">Uncharacterized protein</fullName>
    </submittedName>
</protein>
<dbReference type="InParanoid" id="A0A059B669"/>
<dbReference type="AlphaFoldDB" id="A0A059B669"/>
<gene>
    <name evidence="1" type="ORF">EUGRSUZ_H03929</name>
</gene>
<name>A0A059B669_EUCGR</name>
<reference evidence="1" key="1">
    <citation type="submission" date="2013-07" db="EMBL/GenBank/DDBJ databases">
        <title>The genome of Eucalyptus grandis.</title>
        <authorList>
            <person name="Schmutz J."/>
            <person name="Hayes R."/>
            <person name="Myburg A."/>
            <person name="Tuskan G."/>
            <person name="Grattapaglia D."/>
            <person name="Rokhsar D.S."/>
        </authorList>
    </citation>
    <scope>NUCLEOTIDE SEQUENCE</scope>
    <source>
        <tissue evidence="1">Leaf extractions</tissue>
    </source>
</reference>
<accession>A0A059B669</accession>